<dbReference type="PANTHER" id="PTHR31379:SF1">
    <property type="entry name" value="F-BOX C PROTEIN-RELATED"/>
    <property type="match status" value="1"/>
</dbReference>
<proteinExistence type="predicted"/>
<evidence type="ECO:0000313" key="1">
    <source>
        <dbReference type="Proteomes" id="UP000095282"/>
    </source>
</evidence>
<accession>A0A1I7T3S0</accession>
<dbReference type="InterPro" id="IPR021942">
    <property type="entry name" value="DUF3557"/>
</dbReference>
<reference evidence="2" key="1">
    <citation type="submission" date="2016-11" db="UniProtKB">
        <authorList>
            <consortium name="WormBaseParasite"/>
        </authorList>
    </citation>
    <scope>IDENTIFICATION</scope>
</reference>
<name>A0A1I7T3S0_9PELO</name>
<evidence type="ECO:0000313" key="2">
    <source>
        <dbReference type="WBParaSite" id="Csp11.Scaffold492.g2132.t1"/>
    </source>
</evidence>
<dbReference type="PANTHER" id="PTHR31379">
    <property type="entry name" value="F-BOX C PROTEIN-RELATED-RELATED"/>
    <property type="match status" value="1"/>
</dbReference>
<sequence>MNNKPLTYDSLKTVIQYMDPNTRLLLSSRIPSIRSVERAVPLKIEKLLIGNHYIKVNKTLYNYGIFKTDCKNKPPYKINGHAAKDRFVCDVNELLSSEIHVTKREINSSASYVIERIKYTGNFHKAEESLREFMFGKRQHAVRVDDFDIIQRCPIQMPCDLKIRIKTLSLTDNVASNLEVGKPAANPFQSFLKM</sequence>
<dbReference type="WBParaSite" id="Csp11.Scaffold492.g2132.t1">
    <property type="protein sequence ID" value="Csp11.Scaffold492.g2132.t1"/>
    <property type="gene ID" value="Csp11.Scaffold492.g2132"/>
</dbReference>
<keyword evidence="1" id="KW-1185">Reference proteome</keyword>
<dbReference type="AlphaFoldDB" id="A0A1I7T3S0"/>
<protein>
    <submittedName>
        <fullName evidence="2">FTH domain-containing protein</fullName>
    </submittedName>
</protein>
<dbReference type="Proteomes" id="UP000095282">
    <property type="component" value="Unplaced"/>
</dbReference>
<organism evidence="1 2">
    <name type="scientific">Caenorhabditis tropicalis</name>
    <dbReference type="NCBI Taxonomy" id="1561998"/>
    <lineage>
        <taxon>Eukaryota</taxon>
        <taxon>Metazoa</taxon>
        <taxon>Ecdysozoa</taxon>
        <taxon>Nematoda</taxon>
        <taxon>Chromadorea</taxon>
        <taxon>Rhabditida</taxon>
        <taxon>Rhabditina</taxon>
        <taxon>Rhabditomorpha</taxon>
        <taxon>Rhabditoidea</taxon>
        <taxon>Rhabditidae</taxon>
        <taxon>Peloderinae</taxon>
        <taxon>Caenorhabditis</taxon>
    </lineage>
</organism>